<dbReference type="OrthoDB" id="9180256at2"/>
<evidence type="ECO:0000256" key="2">
    <source>
        <dbReference type="ARBA" id="ARBA00022989"/>
    </source>
</evidence>
<dbReference type="PANTHER" id="PTHR23542">
    <property type="match status" value="1"/>
</dbReference>
<feature type="transmembrane region" description="Helical" evidence="4">
    <location>
        <begin position="215"/>
        <end position="240"/>
    </location>
</feature>
<dbReference type="InterPro" id="IPR011701">
    <property type="entry name" value="MFS"/>
</dbReference>
<evidence type="ECO:0000259" key="5">
    <source>
        <dbReference type="PROSITE" id="PS50850"/>
    </source>
</evidence>
<feature type="transmembrane region" description="Helical" evidence="4">
    <location>
        <begin position="167"/>
        <end position="189"/>
    </location>
</feature>
<reference evidence="6 7" key="1">
    <citation type="submission" date="2016-08" db="EMBL/GenBank/DDBJ databases">
        <authorList>
            <person name="Seilhamer J.J."/>
        </authorList>
    </citation>
    <scope>NUCLEOTIDE SEQUENCE [LARGE SCALE GENOMIC DNA]</scope>
    <source>
        <strain evidence="6 7">BRTC-1</strain>
    </source>
</reference>
<keyword evidence="1 4" id="KW-0812">Transmembrane</keyword>
<feature type="domain" description="Major facilitator superfamily (MFS) profile" evidence="5">
    <location>
        <begin position="214"/>
        <end position="399"/>
    </location>
</feature>
<name>A0A1B2M3K7_9GAMM</name>
<dbReference type="Proteomes" id="UP000093391">
    <property type="component" value="Chromosome"/>
</dbReference>
<feature type="transmembrane region" description="Helical" evidence="4">
    <location>
        <begin position="367"/>
        <end position="387"/>
    </location>
</feature>
<dbReference type="STRING" id="1789224.BFG52_16465"/>
<dbReference type="Pfam" id="PF07690">
    <property type="entry name" value="MFS_1"/>
    <property type="match status" value="1"/>
</dbReference>
<evidence type="ECO:0000256" key="1">
    <source>
        <dbReference type="ARBA" id="ARBA00022692"/>
    </source>
</evidence>
<evidence type="ECO:0000256" key="4">
    <source>
        <dbReference type="SAM" id="Phobius"/>
    </source>
</evidence>
<keyword evidence="7" id="KW-1185">Reference proteome</keyword>
<dbReference type="SUPFAM" id="SSF103473">
    <property type="entry name" value="MFS general substrate transporter"/>
    <property type="match status" value="1"/>
</dbReference>
<feature type="transmembrane region" description="Helical" evidence="4">
    <location>
        <begin position="303"/>
        <end position="325"/>
    </location>
</feature>
<protein>
    <submittedName>
        <fullName evidence="6">ABC transporter permease</fullName>
    </submittedName>
</protein>
<dbReference type="InterPro" id="IPR020846">
    <property type="entry name" value="MFS_dom"/>
</dbReference>
<evidence type="ECO:0000256" key="3">
    <source>
        <dbReference type="ARBA" id="ARBA00023136"/>
    </source>
</evidence>
<feature type="transmembrane region" description="Helical" evidence="4">
    <location>
        <begin position="105"/>
        <end position="124"/>
    </location>
</feature>
<dbReference type="Gene3D" id="1.20.1250.20">
    <property type="entry name" value="MFS general substrate transporter like domains"/>
    <property type="match status" value="2"/>
</dbReference>
<gene>
    <name evidence="6" type="ORF">BFG52_16465</name>
</gene>
<dbReference type="AlphaFoldDB" id="A0A1B2M3K7"/>
<feature type="transmembrane region" description="Helical" evidence="4">
    <location>
        <begin position="46"/>
        <end position="63"/>
    </location>
</feature>
<dbReference type="RefSeq" id="WP_067558877.1">
    <property type="nucleotide sequence ID" value="NZ_CP016895.1"/>
</dbReference>
<keyword evidence="2 4" id="KW-1133">Transmembrane helix</keyword>
<feature type="transmembrane region" description="Helical" evidence="4">
    <location>
        <begin position="15"/>
        <end position="39"/>
    </location>
</feature>
<proteinExistence type="predicted"/>
<dbReference type="GO" id="GO:0022857">
    <property type="term" value="F:transmembrane transporter activity"/>
    <property type="evidence" value="ECO:0007669"/>
    <property type="project" value="InterPro"/>
</dbReference>
<feature type="transmembrane region" description="Helical" evidence="4">
    <location>
        <begin position="246"/>
        <end position="267"/>
    </location>
</feature>
<accession>A0A1B2M3K7</accession>
<dbReference type="PANTHER" id="PTHR23542:SF1">
    <property type="entry name" value="MAJOR FACILITATOR SUPERFAMILY (MFS) PROFILE DOMAIN-CONTAINING PROTEIN"/>
    <property type="match status" value="1"/>
</dbReference>
<dbReference type="KEGG" id="ala:BFG52_16465"/>
<keyword evidence="3 4" id="KW-0472">Membrane</keyword>
<feature type="transmembrane region" description="Helical" evidence="4">
    <location>
        <begin position="279"/>
        <end position="297"/>
    </location>
</feature>
<organism evidence="6 7">
    <name type="scientific">Acinetobacter larvae</name>
    <dbReference type="NCBI Taxonomy" id="1789224"/>
    <lineage>
        <taxon>Bacteria</taxon>
        <taxon>Pseudomonadati</taxon>
        <taxon>Pseudomonadota</taxon>
        <taxon>Gammaproteobacteria</taxon>
        <taxon>Moraxellales</taxon>
        <taxon>Moraxellaceae</taxon>
        <taxon>Acinetobacter</taxon>
    </lineage>
</organism>
<evidence type="ECO:0000313" key="7">
    <source>
        <dbReference type="Proteomes" id="UP000093391"/>
    </source>
</evidence>
<sequence length="399" mass="42704">MLHRYTALFSVKGTLGFTLAGLLARMALPMTGIAMITMLSQQYGRYALAGAVSATFVLAYALLSPQISRLVDRYGQYRILMISALLSVFGTSLILLCSYWQLGQWLLFVGAIFTGCMPSLSAMLRARWTQIYRGQPELATAYSLESVLDELSFIVGPPLAVGLSVAWFVQAGPLLAAIFLISGIIFLALQRNTEPKIDSAQQAQHTTAIIRQVDVLLLALLMLAMGVIVGTIDIMSVAFAESLQQTAAASWVLSAYALSSCVAGLIFGATNLRMPLHRLLLCGGIATAITTLPLLWANSIVALLLMVFVAGIFFAPTMIIAMTLIERMVPASRLTEGMTWLLAALSIGVALGAAITGQVVDAMGIDVGFRVAVVAGILVILAVCLGYQRLGKYQRCEPS</sequence>
<feature type="transmembrane region" description="Helical" evidence="4">
    <location>
        <begin position="337"/>
        <end position="355"/>
    </location>
</feature>
<dbReference type="EMBL" id="CP016895">
    <property type="protein sequence ID" value="AOA59786.1"/>
    <property type="molecule type" value="Genomic_DNA"/>
</dbReference>
<dbReference type="InterPro" id="IPR036259">
    <property type="entry name" value="MFS_trans_sf"/>
</dbReference>
<dbReference type="PROSITE" id="PS50850">
    <property type="entry name" value="MFS"/>
    <property type="match status" value="1"/>
</dbReference>
<evidence type="ECO:0000313" key="6">
    <source>
        <dbReference type="EMBL" id="AOA59786.1"/>
    </source>
</evidence>
<feature type="transmembrane region" description="Helical" evidence="4">
    <location>
        <begin position="75"/>
        <end position="98"/>
    </location>
</feature>